<keyword evidence="7" id="KW-0285">Flavoprotein</keyword>
<comment type="subunit">
    <text evidence="4">Monomer.</text>
</comment>
<dbReference type="Gene3D" id="3.50.50.60">
    <property type="entry name" value="FAD/NAD(P)-binding domain"/>
    <property type="match status" value="1"/>
</dbReference>
<dbReference type="GO" id="GO:0050660">
    <property type="term" value="F:flavin adenine dinucleotide binding"/>
    <property type="evidence" value="ECO:0007669"/>
    <property type="project" value="InterPro"/>
</dbReference>
<dbReference type="SUPFAM" id="SSF54373">
    <property type="entry name" value="FAD-linked reductases, C-terminal domain"/>
    <property type="match status" value="1"/>
</dbReference>
<comment type="function">
    <text evidence="10">Catalyzes the single-oxidation or sequential double oxidation reaction of carbohydrates primarily at carbon-2 and/or carbon-3 with the concomitant reduction of the flavin. The enzyme exhibits a broad sugar substrate specificity, oxidizing different aldopyranoses to the corresponding C-1, C-2, C-3 or C-1,2, C-2,3 and C-3,4 (di)dehydro sugars with substrate-specific regioselectivity. Accepts only a narrow range of electron acceptors such as substituted benzoquinones and complexed metal ions and reacts extremely slowly with O(2) as acceptor. May play a role in the natural recycling of plant matter by oxidizing all major monosaccharides in lignocellulose and by reducing quinone compounds or reactive radical species generated during lignin depolymerization.</text>
</comment>
<dbReference type="Gene3D" id="4.10.450.10">
    <property type="entry name" value="Glucose Oxidase, domain 2"/>
    <property type="match status" value="1"/>
</dbReference>
<evidence type="ECO:0000259" key="18">
    <source>
        <dbReference type="PROSITE" id="PS00624"/>
    </source>
</evidence>
<proteinExistence type="inferred from homology"/>
<keyword evidence="9" id="KW-0560">Oxidoreductase</keyword>
<feature type="binding site" evidence="16">
    <location>
        <position position="339"/>
    </location>
    <ligand>
        <name>FAD</name>
        <dbReference type="ChEBI" id="CHEBI:57692"/>
    </ligand>
</feature>
<evidence type="ECO:0000256" key="3">
    <source>
        <dbReference type="ARBA" id="ARBA00010790"/>
    </source>
</evidence>
<dbReference type="EC" id="1.1.99.29" evidence="5"/>
<dbReference type="PANTHER" id="PTHR11552">
    <property type="entry name" value="GLUCOSE-METHANOL-CHOLINE GMC OXIDOREDUCTASE"/>
    <property type="match status" value="1"/>
</dbReference>
<evidence type="ECO:0000256" key="4">
    <source>
        <dbReference type="ARBA" id="ARBA00011245"/>
    </source>
</evidence>
<feature type="signal peptide" evidence="17">
    <location>
        <begin position="1"/>
        <end position="22"/>
    </location>
</feature>
<dbReference type="Pfam" id="PF00732">
    <property type="entry name" value="GMC_oxred_N"/>
    <property type="match status" value="1"/>
</dbReference>
<evidence type="ECO:0000256" key="12">
    <source>
        <dbReference type="ARBA" id="ARBA00034010"/>
    </source>
</evidence>
<feature type="domain" description="Glucose-methanol-choline oxidoreductase N-terminal" evidence="18">
    <location>
        <begin position="384"/>
        <end position="398"/>
    </location>
</feature>
<evidence type="ECO:0000256" key="1">
    <source>
        <dbReference type="ARBA" id="ARBA00001974"/>
    </source>
</evidence>
<gene>
    <name evidence="19" type="ORF">H1R20_g14329</name>
</gene>
<dbReference type="EMBL" id="JANBPK010001476">
    <property type="protein sequence ID" value="KAJ2922756.1"/>
    <property type="molecule type" value="Genomic_DNA"/>
</dbReference>
<sequence length="665" mass="71915">MKNPLRLACLIALATSTVSVSATPTAHDFSARYEQNIYPRNPHHAHYAKRQPQPIEFSQRDADTLSPEDTQILRRALSKREFTLVSEDEVLKSYDYIIAGGGLAGLVLASRLSADSSRSVLVLEAGLSGDEVKDRVDSPAGAYYQSIVGSDYDWKHVTVEQPNLNNRDISWPRGKILGGSTAMNAMYLVRPSRTELDAWSTLLTSAQDSASFPASSTALWTWDSLFAGMRKSENFTAPSPEPWAIGGNFSFSAENHGSGGPMSLSYPEVMFTIVGNWTTALERAGIPALEAPNGGVTLGGFITPSSVNPTNLTRSYSRPAYIDSLPPRSNLHILAEATVTKVGFSDQVRSDTNELIANTVEFAKESGSTRYVVGVSREVILAGGPLGSPKILLHSGVGPKDVLEQVGIDVVNELPGVGQHLQDHMTAGIVWESRVETAGDVQQTGTDFSRSREFLSFINDAVAFVNMSLLFDGSTAALTAFQTEIRGALSNITSTSTDGTTTNTMIPSASLEVVEGYKATYELTATTFFENSAQIEMLMSVISPGVVSIQSAVQHPYSRGRVYINSTNPFDPIVIDPQYFSHPADRTIMRQGVKLVRQVGAALGDALGPEITPGTAVQTDEEIDNWLTRQGANTQYHPAGSCTMLPKKWGWCRGWEDEGVRAGEC</sequence>
<reference evidence="19" key="1">
    <citation type="submission" date="2022-06" db="EMBL/GenBank/DDBJ databases">
        <title>Genome Sequence of Candolleomyces eurysporus.</title>
        <authorList>
            <person name="Buettner E."/>
        </authorList>
    </citation>
    <scope>NUCLEOTIDE SEQUENCE</scope>
    <source>
        <strain evidence="19">VTCC 930004</strain>
    </source>
</reference>
<evidence type="ECO:0000256" key="11">
    <source>
        <dbReference type="ARBA" id="ARBA00033986"/>
    </source>
</evidence>
<comment type="caution">
    <text evidence="19">The sequence shown here is derived from an EMBL/GenBank/DDBJ whole genome shotgun (WGS) entry which is preliminary data.</text>
</comment>
<comment type="subcellular location">
    <subcellularLocation>
        <location evidence="2">Secreted</location>
    </subcellularLocation>
</comment>
<keyword evidence="20" id="KW-1185">Reference proteome</keyword>
<dbReference type="InterPro" id="IPR027424">
    <property type="entry name" value="Glucose_Oxidase_domain_2"/>
</dbReference>
<evidence type="ECO:0000256" key="6">
    <source>
        <dbReference type="ARBA" id="ARBA00022525"/>
    </source>
</evidence>
<dbReference type="Gene3D" id="3.30.560.10">
    <property type="entry name" value="Glucose Oxidase, domain 3"/>
    <property type="match status" value="1"/>
</dbReference>
<dbReference type="AlphaFoldDB" id="A0A9W8ITL2"/>
<evidence type="ECO:0000256" key="5">
    <source>
        <dbReference type="ARBA" id="ARBA00013177"/>
    </source>
</evidence>
<dbReference type="PROSITE" id="PS00624">
    <property type="entry name" value="GMC_OXRED_2"/>
    <property type="match status" value="1"/>
</dbReference>
<dbReference type="SUPFAM" id="SSF51905">
    <property type="entry name" value="FAD/NAD(P)-binding domain"/>
    <property type="match status" value="1"/>
</dbReference>
<comment type="catalytic activity">
    <reaction evidence="12">
        <text>pyranose + acceptor = pyranos-2,3-diulose + reduced acceptor.</text>
        <dbReference type="EC" id="1.1.99.29"/>
    </reaction>
</comment>
<comment type="cofactor">
    <cofactor evidence="1 16">
        <name>FAD</name>
        <dbReference type="ChEBI" id="CHEBI:57692"/>
    </cofactor>
</comment>
<evidence type="ECO:0000256" key="8">
    <source>
        <dbReference type="ARBA" id="ARBA00022827"/>
    </source>
</evidence>
<dbReference type="Proteomes" id="UP001140091">
    <property type="component" value="Unassembled WGS sequence"/>
</dbReference>
<comment type="catalytic activity">
    <reaction evidence="14">
        <text>a pyranoside + acceptor = a pyranosid-3-ulose + reduced acceptor.</text>
        <dbReference type="EC" id="1.1.99.29"/>
    </reaction>
</comment>
<comment type="catalytic activity">
    <reaction evidence="11">
        <text>pyranose + acceptor = pyranos-2-ulose + reduced acceptor.</text>
        <dbReference type="EC" id="1.1.99.29"/>
    </reaction>
</comment>
<keyword evidence="17" id="KW-0732">Signal</keyword>
<comment type="catalytic activity">
    <reaction evidence="15">
        <text>a pyranoside + acceptor = a pyranosid-3,4-diulose + reduced acceptor.</text>
        <dbReference type="EC" id="1.1.99.29"/>
    </reaction>
</comment>
<dbReference type="GO" id="GO:0005576">
    <property type="term" value="C:extracellular region"/>
    <property type="evidence" value="ECO:0007669"/>
    <property type="project" value="UniProtKB-SubCell"/>
</dbReference>
<evidence type="ECO:0000256" key="13">
    <source>
        <dbReference type="ARBA" id="ARBA00034029"/>
    </source>
</evidence>
<dbReference type="Pfam" id="PF05199">
    <property type="entry name" value="GMC_oxred_C"/>
    <property type="match status" value="1"/>
</dbReference>
<evidence type="ECO:0000256" key="10">
    <source>
        <dbReference type="ARBA" id="ARBA00024699"/>
    </source>
</evidence>
<evidence type="ECO:0000256" key="15">
    <source>
        <dbReference type="ARBA" id="ARBA00034059"/>
    </source>
</evidence>
<dbReference type="InterPro" id="IPR036188">
    <property type="entry name" value="FAD/NAD-bd_sf"/>
</dbReference>
<name>A0A9W8ITL2_9AGAR</name>
<keyword evidence="8 16" id="KW-0274">FAD</keyword>
<protein>
    <recommendedName>
        <fullName evidence="5">pyranose dehydrogenase (acceptor)</fullName>
        <ecNumber evidence="5">1.1.99.29</ecNumber>
    </recommendedName>
</protein>
<dbReference type="PIRSF" id="PIRSF000137">
    <property type="entry name" value="Alcohol_oxidase"/>
    <property type="match status" value="1"/>
</dbReference>
<evidence type="ECO:0000256" key="16">
    <source>
        <dbReference type="PIRSR" id="PIRSR000137-2"/>
    </source>
</evidence>
<feature type="non-terminal residue" evidence="19">
    <location>
        <position position="1"/>
    </location>
</feature>
<comment type="similarity">
    <text evidence="3">Belongs to the GMC oxidoreductase family.</text>
</comment>
<evidence type="ECO:0000256" key="7">
    <source>
        <dbReference type="ARBA" id="ARBA00022630"/>
    </source>
</evidence>
<comment type="catalytic activity">
    <reaction evidence="13">
        <text>pyranose + acceptor = pyranos-3-ulose + reduced acceptor.</text>
        <dbReference type="EC" id="1.1.99.29"/>
    </reaction>
</comment>
<dbReference type="PANTHER" id="PTHR11552:SF218">
    <property type="entry name" value="GLUCOSE-METHANOL-CHOLINE OXIDOREDUCTASE N-TERMINAL DOMAIN-CONTAINING PROTEIN"/>
    <property type="match status" value="1"/>
</dbReference>
<organism evidence="19 20">
    <name type="scientific">Candolleomyces eurysporus</name>
    <dbReference type="NCBI Taxonomy" id="2828524"/>
    <lineage>
        <taxon>Eukaryota</taxon>
        <taxon>Fungi</taxon>
        <taxon>Dikarya</taxon>
        <taxon>Basidiomycota</taxon>
        <taxon>Agaricomycotina</taxon>
        <taxon>Agaricomycetes</taxon>
        <taxon>Agaricomycetidae</taxon>
        <taxon>Agaricales</taxon>
        <taxon>Agaricineae</taxon>
        <taxon>Psathyrellaceae</taxon>
        <taxon>Candolleomyces</taxon>
    </lineage>
</organism>
<dbReference type="GO" id="GO:0033718">
    <property type="term" value="F:pyranose dehydrogenase (acceptor) activity"/>
    <property type="evidence" value="ECO:0007669"/>
    <property type="project" value="UniProtKB-EC"/>
</dbReference>
<accession>A0A9W8ITL2</accession>
<dbReference type="InterPro" id="IPR012132">
    <property type="entry name" value="GMC_OxRdtase"/>
</dbReference>
<evidence type="ECO:0000313" key="19">
    <source>
        <dbReference type="EMBL" id="KAJ2922756.1"/>
    </source>
</evidence>
<dbReference type="InterPro" id="IPR000172">
    <property type="entry name" value="GMC_OxRdtase_N"/>
</dbReference>
<evidence type="ECO:0000313" key="20">
    <source>
        <dbReference type="Proteomes" id="UP001140091"/>
    </source>
</evidence>
<feature type="chain" id="PRO_5040990390" description="pyranose dehydrogenase (acceptor)" evidence="17">
    <location>
        <begin position="23"/>
        <end position="665"/>
    </location>
</feature>
<evidence type="ECO:0000256" key="14">
    <source>
        <dbReference type="ARBA" id="ARBA00034050"/>
    </source>
</evidence>
<evidence type="ECO:0000256" key="9">
    <source>
        <dbReference type="ARBA" id="ARBA00023002"/>
    </source>
</evidence>
<dbReference type="InterPro" id="IPR007867">
    <property type="entry name" value="GMC_OxRtase_C"/>
</dbReference>
<keyword evidence="6" id="KW-0964">Secreted</keyword>
<dbReference type="OrthoDB" id="269227at2759"/>
<evidence type="ECO:0000256" key="17">
    <source>
        <dbReference type="SAM" id="SignalP"/>
    </source>
</evidence>
<evidence type="ECO:0000256" key="2">
    <source>
        <dbReference type="ARBA" id="ARBA00004613"/>
    </source>
</evidence>